<evidence type="ECO:0000256" key="1">
    <source>
        <dbReference type="SAM" id="Phobius"/>
    </source>
</evidence>
<comment type="caution">
    <text evidence="2">The sequence shown here is derived from an EMBL/GenBank/DDBJ whole genome shotgun (WGS) entry which is preliminary data.</text>
</comment>
<dbReference type="EMBL" id="LCRA01000001">
    <property type="protein sequence ID" value="KKW28191.1"/>
    <property type="molecule type" value="Genomic_DNA"/>
</dbReference>
<sequence>MLTTLLRALFVLGLCLLAYGMGKGFLEYFNDNGPVVMYMLRAIEFTFFGIAVMLGAIGFRVLFGGRGSL</sequence>
<organism evidence="2 3">
    <name type="scientific">Candidatus Kaiserbacteria bacterium GW2011_GWB1_52_6</name>
    <dbReference type="NCBI Taxonomy" id="1618674"/>
    <lineage>
        <taxon>Bacteria</taxon>
        <taxon>Candidatus Kaiseribacteriota</taxon>
    </lineage>
</organism>
<feature type="transmembrane region" description="Helical" evidence="1">
    <location>
        <begin position="38"/>
        <end position="63"/>
    </location>
</feature>
<keyword evidence="1" id="KW-0472">Membrane</keyword>
<keyword evidence="1" id="KW-0812">Transmembrane</keyword>
<evidence type="ECO:0000313" key="3">
    <source>
        <dbReference type="Proteomes" id="UP000034185"/>
    </source>
</evidence>
<keyword evidence="1" id="KW-1133">Transmembrane helix</keyword>
<gene>
    <name evidence="2" type="ORF">UY70_C0001G0027</name>
</gene>
<dbReference type="Proteomes" id="UP000034185">
    <property type="component" value="Unassembled WGS sequence"/>
</dbReference>
<accession>A0A0G1XB76</accession>
<dbReference type="AlphaFoldDB" id="A0A0G1XB76"/>
<evidence type="ECO:0000313" key="2">
    <source>
        <dbReference type="EMBL" id="KKW28191.1"/>
    </source>
</evidence>
<proteinExistence type="predicted"/>
<name>A0A0G1XB76_9BACT</name>
<reference evidence="2 3" key="1">
    <citation type="journal article" date="2015" name="Nature">
        <title>rRNA introns, odd ribosomes, and small enigmatic genomes across a large radiation of phyla.</title>
        <authorList>
            <person name="Brown C.T."/>
            <person name="Hug L.A."/>
            <person name="Thomas B.C."/>
            <person name="Sharon I."/>
            <person name="Castelle C.J."/>
            <person name="Singh A."/>
            <person name="Wilkins M.J."/>
            <person name="Williams K.H."/>
            <person name="Banfield J.F."/>
        </authorList>
    </citation>
    <scope>NUCLEOTIDE SEQUENCE [LARGE SCALE GENOMIC DNA]</scope>
</reference>
<protein>
    <submittedName>
        <fullName evidence="2">Uncharacterized protein</fullName>
    </submittedName>
</protein>